<comment type="subcellular location">
    <subcellularLocation>
        <location evidence="1">Membrane</location>
        <topology evidence="1">Multi-pass membrane protein</topology>
    </subcellularLocation>
</comment>
<feature type="domain" description="TM2" evidence="6">
    <location>
        <begin position="46"/>
        <end position="93"/>
    </location>
</feature>
<sequence>MESTKVDMFLAQNSKKLPADKIYLIKDKLASVDDSRFMVISSVELKDPTTITIISVLLGSLGIDRFMIGNIGLGILKLLTMGLCGVMTIIDWFLIGKKTREVNFNELMKVL</sequence>
<gene>
    <name evidence="8" type="ORF">DYE49_10190</name>
    <name evidence="7" type="ORF">HNP77_001687</name>
</gene>
<dbReference type="InterPro" id="IPR007829">
    <property type="entry name" value="TM2"/>
</dbReference>
<reference evidence="7 9" key="2">
    <citation type="submission" date="2020-08" db="EMBL/GenBank/DDBJ databases">
        <title>Genomic Encyclopedia of Type Strains, Phase IV (KMG-IV): sequencing the most valuable type-strain genomes for metagenomic binning, comparative biology and taxonomic classification.</title>
        <authorList>
            <person name="Goeker M."/>
        </authorList>
    </citation>
    <scope>NUCLEOTIDE SEQUENCE [LARGE SCALE GENOMIC DNA]</scope>
    <source>
        <strain evidence="7 9">DSM 103679</strain>
    </source>
</reference>
<dbReference type="PANTHER" id="PTHR21016">
    <property type="entry name" value="BETA-AMYLOID BINDING PROTEIN-RELATED"/>
    <property type="match status" value="1"/>
</dbReference>
<evidence type="ECO:0000256" key="4">
    <source>
        <dbReference type="ARBA" id="ARBA00023136"/>
    </source>
</evidence>
<dbReference type="AlphaFoldDB" id="A0A840SGM9"/>
<evidence type="ECO:0000256" key="1">
    <source>
        <dbReference type="ARBA" id="ARBA00004141"/>
    </source>
</evidence>
<keyword evidence="4 5" id="KW-0472">Membrane</keyword>
<evidence type="ECO:0000256" key="5">
    <source>
        <dbReference type="SAM" id="Phobius"/>
    </source>
</evidence>
<dbReference type="RefSeq" id="WP_184652731.1">
    <property type="nucleotide sequence ID" value="NZ_JACHFR010000002.1"/>
</dbReference>
<evidence type="ECO:0000256" key="2">
    <source>
        <dbReference type="ARBA" id="ARBA00022692"/>
    </source>
</evidence>
<dbReference type="InterPro" id="IPR050932">
    <property type="entry name" value="TM2D1-3-like"/>
</dbReference>
<organism evidence="7 9">
    <name type="scientific">Treponema rectale</name>
    <dbReference type="NCBI Taxonomy" id="744512"/>
    <lineage>
        <taxon>Bacteria</taxon>
        <taxon>Pseudomonadati</taxon>
        <taxon>Spirochaetota</taxon>
        <taxon>Spirochaetia</taxon>
        <taxon>Spirochaetales</taxon>
        <taxon>Treponemataceae</taxon>
        <taxon>Treponema</taxon>
    </lineage>
</organism>
<dbReference type="KEGG" id="trc:DYE49_10190"/>
<keyword evidence="9" id="KW-1185">Reference proteome</keyword>
<keyword evidence="3 5" id="KW-1133">Transmembrane helix</keyword>
<dbReference type="GO" id="GO:0016020">
    <property type="term" value="C:membrane"/>
    <property type="evidence" value="ECO:0007669"/>
    <property type="project" value="UniProtKB-SubCell"/>
</dbReference>
<evidence type="ECO:0000256" key="3">
    <source>
        <dbReference type="ARBA" id="ARBA00022989"/>
    </source>
</evidence>
<accession>A0A840SGM9</accession>
<evidence type="ECO:0000313" key="10">
    <source>
        <dbReference type="Proteomes" id="UP000593591"/>
    </source>
</evidence>
<dbReference type="Proteomes" id="UP000578697">
    <property type="component" value="Unassembled WGS sequence"/>
</dbReference>
<dbReference type="Proteomes" id="UP000593591">
    <property type="component" value="Chromosome"/>
</dbReference>
<evidence type="ECO:0000313" key="7">
    <source>
        <dbReference type="EMBL" id="MBB5219318.1"/>
    </source>
</evidence>
<keyword evidence="2 5" id="KW-0812">Transmembrane</keyword>
<evidence type="ECO:0000259" key="6">
    <source>
        <dbReference type="Pfam" id="PF05154"/>
    </source>
</evidence>
<evidence type="ECO:0000313" key="8">
    <source>
        <dbReference type="EMBL" id="QOS40798.1"/>
    </source>
</evidence>
<protein>
    <submittedName>
        <fullName evidence="8">TM2 domain-containing protein</fullName>
    </submittedName>
</protein>
<dbReference type="EMBL" id="JACHFR010000002">
    <property type="protein sequence ID" value="MBB5219318.1"/>
    <property type="molecule type" value="Genomic_DNA"/>
</dbReference>
<evidence type="ECO:0000313" key="9">
    <source>
        <dbReference type="Proteomes" id="UP000578697"/>
    </source>
</evidence>
<reference evidence="8 10" key="1">
    <citation type="submission" date="2018-08" db="EMBL/GenBank/DDBJ databases">
        <title>The first complete genome of Treponema rectale (CHPAT), a commensal spirochete of the bovine rectum.</title>
        <authorList>
            <person name="Staton G.J."/>
            <person name="Clegg S.R."/>
            <person name="Carter S.D."/>
            <person name="Radford A.D."/>
            <person name="Darby A."/>
            <person name="Hall N."/>
            <person name="Birtles R.J."/>
            <person name="Evans N.J."/>
        </authorList>
    </citation>
    <scope>NUCLEOTIDE SEQUENCE [LARGE SCALE GENOMIC DNA]</scope>
    <source>
        <strain evidence="8 10">CHPA</strain>
    </source>
</reference>
<proteinExistence type="predicted"/>
<dbReference type="PANTHER" id="PTHR21016:SF25">
    <property type="entry name" value="TM2 DOMAIN-CONTAINING PROTEIN DDB_G0277895-RELATED"/>
    <property type="match status" value="1"/>
</dbReference>
<feature type="transmembrane region" description="Helical" evidence="5">
    <location>
        <begin position="75"/>
        <end position="95"/>
    </location>
</feature>
<dbReference type="EMBL" id="CP031517">
    <property type="protein sequence ID" value="QOS40798.1"/>
    <property type="molecule type" value="Genomic_DNA"/>
</dbReference>
<name>A0A840SGM9_9SPIR</name>
<dbReference type="Pfam" id="PF05154">
    <property type="entry name" value="TM2"/>
    <property type="match status" value="1"/>
</dbReference>